<evidence type="ECO:0000256" key="1">
    <source>
        <dbReference type="SAM" id="MobiDB-lite"/>
    </source>
</evidence>
<dbReference type="PANTHER" id="PTHR43384:SF14">
    <property type="entry name" value="ESX-1 SECRETION-ASSOCIATED PROTEIN ESPI"/>
    <property type="match status" value="1"/>
</dbReference>
<feature type="compositionally biased region" description="Polar residues" evidence="1">
    <location>
        <begin position="99"/>
        <end position="111"/>
    </location>
</feature>
<dbReference type="InterPro" id="IPR050625">
    <property type="entry name" value="ParA/MinD_ATPase"/>
</dbReference>
<dbReference type="Pfam" id="PF13614">
    <property type="entry name" value="AAA_31"/>
    <property type="match status" value="1"/>
</dbReference>
<evidence type="ECO:0000313" key="4">
    <source>
        <dbReference type="Proteomes" id="UP001500051"/>
    </source>
</evidence>
<keyword evidence="4" id="KW-1185">Reference proteome</keyword>
<dbReference type="InterPro" id="IPR025669">
    <property type="entry name" value="AAA_dom"/>
</dbReference>
<accession>A0ABP7CIE2</accession>
<sequence>MTTATDETIPEVVLELRATGVSTLTIAGDEPQPLDANSVDEARTAGITFVLEQAAARDRPVRFDAHDPDGQWQLLAHPDGQITEYHPDPQSDSDRGASPRTTEVSDSTPTAPSDDAAHTDEMRPAYDSTYVMQRIVPVTRIPKATRGWRALLGLSPSKRELKERADRAAACQTFGRPITVVVADPRGGSGKTTTSILLAGAFGNARGGGVLVLENHELRGTMHLRVDSQGKDRTIRDLLGAQQYSGTKGEFIRIGDLSAYVRHQISGQFDVIVSETKRDRALTSQEFESVHDLGCRFYEVVIVDTANDESAENWRAAVKRADALVVPIKWRNDYSLPAVEMLEELQSSSDPRLEDLVRRTVVVASHNQGDLDVRCRQHLMPYFVQRTRAVIEIAPDSHIAEGNVIRHDQLTPRTRRMAERLAAEVARSVEAALRGEVR</sequence>
<proteinExistence type="predicted"/>
<dbReference type="Gene3D" id="3.40.50.300">
    <property type="entry name" value="P-loop containing nucleotide triphosphate hydrolases"/>
    <property type="match status" value="1"/>
</dbReference>
<evidence type="ECO:0000259" key="2">
    <source>
        <dbReference type="Pfam" id="PF13614"/>
    </source>
</evidence>
<dbReference type="EMBL" id="BAAAYX010000001">
    <property type="protein sequence ID" value="GAA3689432.1"/>
    <property type="molecule type" value="Genomic_DNA"/>
</dbReference>
<feature type="compositionally biased region" description="Basic and acidic residues" evidence="1">
    <location>
        <begin position="115"/>
        <end position="124"/>
    </location>
</feature>
<feature type="domain" description="AAA" evidence="2">
    <location>
        <begin position="180"/>
        <end position="342"/>
    </location>
</feature>
<dbReference type="PANTHER" id="PTHR43384">
    <property type="entry name" value="SEPTUM SITE-DETERMINING PROTEIN MIND HOMOLOG, CHLOROPLASTIC-RELATED"/>
    <property type="match status" value="1"/>
</dbReference>
<dbReference type="SUPFAM" id="SSF52540">
    <property type="entry name" value="P-loop containing nucleoside triphosphate hydrolases"/>
    <property type="match status" value="1"/>
</dbReference>
<dbReference type="RefSeq" id="WP_344810222.1">
    <property type="nucleotide sequence ID" value="NZ_BAAAYX010000001.1"/>
</dbReference>
<reference evidence="4" key="1">
    <citation type="journal article" date="2019" name="Int. J. Syst. Evol. Microbiol.">
        <title>The Global Catalogue of Microorganisms (GCM) 10K type strain sequencing project: providing services to taxonomists for standard genome sequencing and annotation.</title>
        <authorList>
            <consortium name="The Broad Institute Genomics Platform"/>
            <consortium name="The Broad Institute Genome Sequencing Center for Infectious Disease"/>
            <person name="Wu L."/>
            <person name="Ma J."/>
        </authorList>
    </citation>
    <scope>NUCLEOTIDE SEQUENCE [LARGE SCALE GENOMIC DNA]</scope>
    <source>
        <strain evidence="4">JCM 16548</strain>
    </source>
</reference>
<protein>
    <recommendedName>
        <fullName evidence="2">AAA domain-containing protein</fullName>
    </recommendedName>
</protein>
<dbReference type="InterPro" id="IPR027417">
    <property type="entry name" value="P-loop_NTPase"/>
</dbReference>
<comment type="caution">
    <text evidence="3">The sequence shown here is derived from an EMBL/GenBank/DDBJ whole genome shotgun (WGS) entry which is preliminary data.</text>
</comment>
<name>A0ABP7CIE2_9ACTN</name>
<dbReference type="Proteomes" id="UP001500051">
    <property type="component" value="Unassembled WGS sequence"/>
</dbReference>
<organism evidence="3 4">
    <name type="scientific">Microlunatus aurantiacus</name>
    <dbReference type="NCBI Taxonomy" id="446786"/>
    <lineage>
        <taxon>Bacteria</taxon>
        <taxon>Bacillati</taxon>
        <taxon>Actinomycetota</taxon>
        <taxon>Actinomycetes</taxon>
        <taxon>Propionibacteriales</taxon>
        <taxon>Propionibacteriaceae</taxon>
        <taxon>Microlunatus</taxon>
    </lineage>
</organism>
<gene>
    <name evidence="3" type="ORF">GCM10022204_00140</name>
</gene>
<feature type="compositionally biased region" description="Basic and acidic residues" evidence="1">
    <location>
        <begin position="85"/>
        <end position="97"/>
    </location>
</feature>
<feature type="region of interest" description="Disordered" evidence="1">
    <location>
        <begin position="81"/>
        <end position="125"/>
    </location>
</feature>
<evidence type="ECO:0000313" key="3">
    <source>
        <dbReference type="EMBL" id="GAA3689432.1"/>
    </source>
</evidence>